<keyword evidence="14" id="KW-1185">Reference proteome</keyword>
<dbReference type="InterPro" id="IPR034768">
    <property type="entry name" value="4FE4S_WBL"/>
</dbReference>
<protein>
    <recommendedName>
        <fullName evidence="11">Transcriptional regulator WhiB</fullName>
    </recommendedName>
</protein>
<feature type="binding site" evidence="11">
    <location>
        <position position="61"/>
    </location>
    <ligand>
        <name>[4Fe-4S] cluster</name>
        <dbReference type="ChEBI" id="CHEBI:49883"/>
    </ligand>
</feature>
<sequence>MTIRVTSSTSTTPWQWQQHGDCGFYGPSVFFGPETESRSARRSREHEAKTICRTCPVRDPCRDYATANAERHGIWGGLSFAERTTRLQGSAAAPVHTTWH</sequence>
<feature type="binding site" evidence="11">
    <location>
        <position position="22"/>
    </location>
    <ligand>
        <name>[4Fe-4S] cluster</name>
        <dbReference type="ChEBI" id="CHEBI:49883"/>
    </ligand>
</feature>
<evidence type="ECO:0000256" key="9">
    <source>
        <dbReference type="ARBA" id="ARBA00023157"/>
    </source>
</evidence>
<dbReference type="HAMAP" id="MF_01479">
    <property type="entry name" value="WhiB"/>
    <property type="match status" value="1"/>
</dbReference>
<evidence type="ECO:0000256" key="10">
    <source>
        <dbReference type="ARBA" id="ARBA00023163"/>
    </source>
</evidence>
<feature type="binding site" evidence="11">
    <location>
        <position position="52"/>
    </location>
    <ligand>
        <name>[4Fe-4S] cluster</name>
        <dbReference type="ChEBI" id="CHEBI:49883"/>
    </ligand>
</feature>
<evidence type="ECO:0000259" key="12">
    <source>
        <dbReference type="PROSITE" id="PS51674"/>
    </source>
</evidence>
<dbReference type="PROSITE" id="PS51674">
    <property type="entry name" value="4FE4S_WBL"/>
    <property type="match status" value="1"/>
</dbReference>
<keyword evidence="9 11" id="KW-1015">Disulfide bond</keyword>
<keyword evidence="4 11" id="KW-0479">Metal-binding</keyword>
<evidence type="ECO:0000256" key="8">
    <source>
        <dbReference type="ARBA" id="ARBA00023125"/>
    </source>
</evidence>
<evidence type="ECO:0000256" key="11">
    <source>
        <dbReference type="HAMAP-Rule" id="MF_01479"/>
    </source>
</evidence>
<evidence type="ECO:0000313" key="13">
    <source>
        <dbReference type="EMBL" id="MCZ4519367.1"/>
    </source>
</evidence>
<comment type="similarity">
    <text evidence="2 11">Belongs to the WhiB family.</text>
</comment>
<evidence type="ECO:0000256" key="2">
    <source>
        <dbReference type="ARBA" id="ARBA00006597"/>
    </source>
</evidence>
<keyword evidence="7 11" id="KW-0805">Transcription regulation</keyword>
<evidence type="ECO:0000256" key="6">
    <source>
        <dbReference type="ARBA" id="ARBA00023014"/>
    </source>
</evidence>
<comment type="subcellular location">
    <subcellularLocation>
        <location evidence="1 11">Cytoplasm</location>
    </subcellularLocation>
</comment>
<feature type="binding site" evidence="11">
    <location>
        <position position="55"/>
    </location>
    <ligand>
        <name>[4Fe-4S] cluster</name>
        <dbReference type="ChEBI" id="CHEBI:49883"/>
    </ligand>
</feature>
<comment type="cofactor">
    <cofactor evidence="11">
        <name>[4Fe-4S] cluster</name>
        <dbReference type="ChEBI" id="CHEBI:49883"/>
    </cofactor>
    <text evidence="11">Binds 1 [4Fe-4S] cluster per subunit. Following nitrosylation of the [4Fe-4S] cluster binds 1 [4Fe-8(NO)] cluster per subunit.</text>
</comment>
<dbReference type="RefSeq" id="WP_269604703.1">
    <property type="nucleotide sequence ID" value="NZ_JAPWIJ010000005.1"/>
</dbReference>
<evidence type="ECO:0000256" key="7">
    <source>
        <dbReference type="ARBA" id="ARBA00023015"/>
    </source>
</evidence>
<accession>A0ABT4MEF3</accession>
<proteinExistence type="inferred from homology"/>
<keyword evidence="6 11" id="KW-0411">Iron-sulfur</keyword>
<comment type="caution">
    <text evidence="13">The sequence shown here is derived from an EMBL/GenBank/DDBJ whole genome shotgun (WGS) entry which is preliminary data.</text>
</comment>
<keyword evidence="3 11" id="KW-0004">4Fe-4S</keyword>
<comment type="PTM">
    <text evidence="11">The Fe-S cluster can be nitrosylated by nitric oxide (NO).</text>
</comment>
<evidence type="ECO:0000313" key="14">
    <source>
        <dbReference type="Proteomes" id="UP001081071"/>
    </source>
</evidence>
<dbReference type="InterPro" id="IPR003482">
    <property type="entry name" value="Whib"/>
</dbReference>
<evidence type="ECO:0000256" key="3">
    <source>
        <dbReference type="ARBA" id="ARBA00022485"/>
    </source>
</evidence>
<reference evidence="13" key="1">
    <citation type="submission" date="2022-12" db="EMBL/GenBank/DDBJ databases">
        <authorList>
            <person name="Krivoruchko A.V."/>
            <person name="Elkin A."/>
        </authorList>
    </citation>
    <scope>NUCLEOTIDE SEQUENCE</scope>
    <source>
        <strain evidence="13">IEGM 1391</strain>
    </source>
</reference>
<keyword evidence="8 11" id="KW-0238">DNA-binding</keyword>
<dbReference type="PANTHER" id="PTHR38839">
    <property type="entry name" value="TRANSCRIPTIONAL REGULATOR WHID-RELATED"/>
    <property type="match status" value="1"/>
</dbReference>
<name>A0ABT4MEF3_9NOCA</name>
<evidence type="ECO:0000256" key="4">
    <source>
        <dbReference type="ARBA" id="ARBA00022723"/>
    </source>
</evidence>
<comment type="PTM">
    <text evidence="11">Upon Fe-S cluster removal intramolecular disulfide bonds are formed.</text>
</comment>
<keyword evidence="10 11" id="KW-0804">Transcription</keyword>
<evidence type="ECO:0000256" key="1">
    <source>
        <dbReference type="ARBA" id="ARBA00004496"/>
    </source>
</evidence>
<keyword evidence="11" id="KW-0963">Cytoplasm</keyword>
<keyword evidence="5 11" id="KW-0408">Iron</keyword>
<gene>
    <name evidence="11" type="primary">whiB</name>
    <name evidence="13" type="ORF">O4220_12650</name>
</gene>
<comment type="function">
    <text evidence="11">Acts as a transcriptional regulator. Probably redox-responsive. The apo- but not holo-form probably binds DNA.</text>
</comment>
<evidence type="ECO:0000256" key="5">
    <source>
        <dbReference type="ARBA" id="ARBA00023004"/>
    </source>
</evidence>
<dbReference type="Pfam" id="PF02467">
    <property type="entry name" value="Whib"/>
    <property type="match status" value="1"/>
</dbReference>
<feature type="domain" description="4Fe-4S Wbl-type" evidence="12">
    <location>
        <begin position="21"/>
        <end position="85"/>
    </location>
</feature>
<organism evidence="13 14">
    <name type="scientific">Rhodococcus ruber</name>
    <dbReference type="NCBI Taxonomy" id="1830"/>
    <lineage>
        <taxon>Bacteria</taxon>
        <taxon>Bacillati</taxon>
        <taxon>Actinomycetota</taxon>
        <taxon>Actinomycetes</taxon>
        <taxon>Mycobacteriales</taxon>
        <taxon>Nocardiaceae</taxon>
        <taxon>Rhodococcus</taxon>
    </lineage>
</organism>
<dbReference type="Proteomes" id="UP001081071">
    <property type="component" value="Unassembled WGS sequence"/>
</dbReference>
<dbReference type="EMBL" id="JAPWIJ010000005">
    <property type="protein sequence ID" value="MCZ4519367.1"/>
    <property type="molecule type" value="Genomic_DNA"/>
</dbReference>